<reference evidence="1" key="1">
    <citation type="submission" date="2018-02" db="EMBL/GenBank/DDBJ databases">
        <title>Rhizophora mucronata_Transcriptome.</title>
        <authorList>
            <person name="Meera S.P."/>
            <person name="Sreeshan A."/>
            <person name="Augustine A."/>
        </authorList>
    </citation>
    <scope>NUCLEOTIDE SEQUENCE</scope>
    <source>
        <tissue evidence="1">Leaf</tissue>
    </source>
</reference>
<evidence type="ECO:0000313" key="1">
    <source>
        <dbReference type="EMBL" id="MBW84885.1"/>
    </source>
</evidence>
<proteinExistence type="predicted"/>
<dbReference type="EMBL" id="GGEC01004402">
    <property type="protein sequence ID" value="MBW84885.1"/>
    <property type="molecule type" value="Transcribed_RNA"/>
</dbReference>
<accession>A0A2P2IUI5</accession>
<organism evidence="1">
    <name type="scientific">Rhizophora mucronata</name>
    <name type="common">Asiatic mangrove</name>
    <dbReference type="NCBI Taxonomy" id="61149"/>
    <lineage>
        <taxon>Eukaryota</taxon>
        <taxon>Viridiplantae</taxon>
        <taxon>Streptophyta</taxon>
        <taxon>Embryophyta</taxon>
        <taxon>Tracheophyta</taxon>
        <taxon>Spermatophyta</taxon>
        <taxon>Magnoliopsida</taxon>
        <taxon>eudicotyledons</taxon>
        <taxon>Gunneridae</taxon>
        <taxon>Pentapetalae</taxon>
        <taxon>rosids</taxon>
        <taxon>fabids</taxon>
        <taxon>Malpighiales</taxon>
        <taxon>Rhizophoraceae</taxon>
        <taxon>Rhizophora</taxon>
    </lineage>
</organism>
<dbReference type="AlphaFoldDB" id="A0A2P2IUI5"/>
<sequence>MARRAIEEGGSSCINIQKLIKYICHANNYRATKSDS</sequence>
<protein>
    <submittedName>
        <fullName evidence="1">Uncharacterized protein</fullName>
    </submittedName>
</protein>
<name>A0A2P2IUI5_RHIMU</name>